<dbReference type="InterPro" id="IPR050790">
    <property type="entry name" value="ExbB/TolQ_transport"/>
</dbReference>
<dbReference type="InterPro" id="IPR002898">
    <property type="entry name" value="MotA_ExbB_proton_chnl"/>
</dbReference>
<comment type="subcellular location">
    <subcellularLocation>
        <location evidence="1">Cell membrane</location>
        <topology evidence="1">Multi-pass membrane protein</topology>
    </subcellularLocation>
    <subcellularLocation>
        <location evidence="6">Membrane</location>
        <topology evidence="6">Multi-pass membrane protein</topology>
    </subcellularLocation>
</comment>
<evidence type="ECO:0000256" key="1">
    <source>
        <dbReference type="ARBA" id="ARBA00004651"/>
    </source>
</evidence>
<evidence type="ECO:0000256" key="6">
    <source>
        <dbReference type="RuleBase" id="RU004057"/>
    </source>
</evidence>
<gene>
    <name evidence="9" type="ORF">VST7929_01199</name>
</gene>
<keyword evidence="5 7" id="KW-0472">Membrane</keyword>
<reference evidence="9" key="1">
    <citation type="submission" date="2021-11" db="EMBL/GenBank/DDBJ databases">
        <authorList>
            <person name="Rodrigo-Torres L."/>
            <person name="Arahal R. D."/>
            <person name="Lucena T."/>
        </authorList>
    </citation>
    <scope>NUCLEOTIDE SEQUENCE</scope>
    <source>
        <strain evidence="9">CECT 7929</strain>
    </source>
</reference>
<protein>
    <recommendedName>
        <fullName evidence="8">MotA/TolQ/ExbB proton channel domain-containing protein</fullName>
    </recommendedName>
</protein>
<dbReference type="Pfam" id="PF01618">
    <property type="entry name" value="MotA_ExbB"/>
    <property type="match status" value="1"/>
</dbReference>
<keyword evidence="10" id="KW-1185">Reference proteome</keyword>
<accession>A0ABN8DS05</accession>
<evidence type="ECO:0000259" key="8">
    <source>
        <dbReference type="Pfam" id="PF01618"/>
    </source>
</evidence>
<dbReference type="PANTHER" id="PTHR30625:SF18">
    <property type="entry name" value="TONB2 ENERGY TRANSDUCTION SYSTEM INNER MEMBRANE COMPONENT EXBB"/>
    <property type="match status" value="1"/>
</dbReference>
<evidence type="ECO:0000256" key="4">
    <source>
        <dbReference type="ARBA" id="ARBA00022989"/>
    </source>
</evidence>
<sequence>MLTESASHSTNAYHMAQQVLSSGGPLVWVILIVMMLSWLLLLERWLYFKQYGRANFDFLLCQWRRVAFLKPRQIAAIRQNTLNQFAVVHRRRLHWVGLFIALCPMLGMLGTVTGMIHVFDVLGEFGTGNPRLMANGIAMATVPSLCGMIAAVSSLFARSRLLRRIDRQLMKLDEQLVYQQTATMNCE</sequence>
<dbReference type="Proteomes" id="UP000838672">
    <property type="component" value="Unassembled WGS sequence"/>
</dbReference>
<proteinExistence type="inferred from homology"/>
<dbReference type="EMBL" id="CAKLDI010000001">
    <property type="protein sequence ID" value="CAH0533333.1"/>
    <property type="molecule type" value="Genomic_DNA"/>
</dbReference>
<evidence type="ECO:0000256" key="7">
    <source>
        <dbReference type="SAM" id="Phobius"/>
    </source>
</evidence>
<evidence type="ECO:0000313" key="9">
    <source>
        <dbReference type="EMBL" id="CAH0533333.1"/>
    </source>
</evidence>
<feature type="transmembrane region" description="Helical" evidence="7">
    <location>
        <begin position="95"/>
        <end position="116"/>
    </location>
</feature>
<dbReference type="PANTHER" id="PTHR30625">
    <property type="entry name" value="PROTEIN TOLQ"/>
    <property type="match status" value="1"/>
</dbReference>
<keyword evidence="6" id="KW-0653">Protein transport</keyword>
<evidence type="ECO:0000256" key="5">
    <source>
        <dbReference type="ARBA" id="ARBA00023136"/>
    </source>
</evidence>
<comment type="caution">
    <text evidence="9">The sequence shown here is derived from an EMBL/GenBank/DDBJ whole genome shotgun (WGS) entry which is preliminary data.</text>
</comment>
<keyword evidence="2" id="KW-1003">Cell membrane</keyword>
<feature type="domain" description="MotA/TolQ/ExbB proton channel" evidence="8">
    <location>
        <begin position="70"/>
        <end position="173"/>
    </location>
</feature>
<feature type="transmembrane region" description="Helical" evidence="7">
    <location>
        <begin position="25"/>
        <end position="42"/>
    </location>
</feature>
<organism evidence="9 10">
    <name type="scientific">Vibrio stylophorae</name>
    <dbReference type="NCBI Taxonomy" id="659351"/>
    <lineage>
        <taxon>Bacteria</taxon>
        <taxon>Pseudomonadati</taxon>
        <taxon>Pseudomonadota</taxon>
        <taxon>Gammaproteobacteria</taxon>
        <taxon>Vibrionales</taxon>
        <taxon>Vibrionaceae</taxon>
        <taxon>Vibrio</taxon>
    </lineage>
</organism>
<name>A0ABN8DS05_9VIBR</name>
<evidence type="ECO:0000256" key="2">
    <source>
        <dbReference type="ARBA" id="ARBA00022475"/>
    </source>
</evidence>
<evidence type="ECO:0000313" key="10">
    <source>
        <dbReference type="Proteomes" id="UP000838672"/>
    </source>
</evidence>
<comment type="similarity">
    <text evidence="6">Belongs to the exbB/tolQ family.</text>
</comment>
<evidence type="ECO:0000256" key="3">
    <source>
        <dbReference type="ARBA" id="ARBA00022692"/>
    </source>
</evidence>
<keyword evidence="6" id="KW-0813">Transport</keyword>
<keyword evidence="3 7" id="KW-0812">Transmembrane</keyword>
<keyword evidence="4 7" id="KW-1133">Transmembrane helix</keyword>
<feature type="transmembrane region" description="Helical" evidence="7">
    <location>
        <begin position="136"/>
        <end position="157"/>
    </location>
</feature>